<evidence type="ECO:0000256" key="2">
    <source>
        <dbReference type="ARBA" id="ARBA00023004"/>
    </source>
</evidence>
<dbReference type="Pfam" id="PF00037">
    <property type="entry name" value="Fer4"/>
    <property type="match status" value="2"/>
</dbReference>
<reference evidence="5 6" key="1">
    <citation type="submission" date="2017-06" db="EMBL/GenBank/DDBJ databases">
        <title>Draft genome sequence of anaerobic fermentative bacterium Anaeromicrobium sediminis DY2726D isolated from West Pacific Ocean sediments.</title>
        <authorList>
            <person name="Zeng X."/>
        </authorList>
    </citation>
    <scope>NUCLEOTIDE SEQUENCE [LARGE SCALE GENOMIC DNA]</scope>
    <source>
        <strain evidence="5 6">DY2726D</strain>
    </source>
</reference>
<dbReference type="Gene3D" id="3.40.50.300">
    <property type="entry name" value="P-loop containing nucleotide triphosphate hydrolases"/>
    <property type="match status" value="2"/>
</dbReference>
<evidence type="ECO:0000256" key="3">
    <source>
        <dbReference type="ARBA" id="ARBA00023014"/>
    </source>
</evidence>
<dbReference type="Gene3D" id="3.30.70.20">
    <property type="match status" value="1"/>
</dbReference>
<dbReference type="PROSITE" id="PS51379">
    <property type="entry name" value="4FE4S_FER_2"/>
    <property type="match status" value="2"/>
</dbReference>
<gene>
    <name evidence="5" type="ORF">CCE28_05850</name>
</gene>
<keyword evidence="6" id="KW-1185">Reference proteome</keyword>
<keyword evidence="1" id="KW-0479">Metal-binding</keyword>
<protein>
    <submittedName>
        <fullName evidence="5">(4Fe-4S)-binding protein</fullName>
    </submittedName>
</protein>
<dbReference type="PANTHER" id="PTHR43063">
    <property type="entry name" value="4FE-4S CLUSTER CONTAINING PARA FAMILY ATPASE PROTEIN"/>
    <property type="match status" value="1"/>
</dbReference>
<dbReference type="InterPro" id="IPR027417">
    <property type="entry name" value="P-loop_NTPase"/>
</dbReference>
<evidence type="ECO:0000259" key="4">
    <source>
        <dbReference type="PROSITE" id="PS51379"/>
    </source>
</evidence>
<dbReference type="SUPFAM" id="SSF52540">
    <property type="entry name" value="P-loop containing nucleoside triphosphate hydrolases"/>
    <property type="match status" value="1"/>
</dbReference>
<proteinExistence type="predicted"/>
<dbReference type="Proteomes" id="UP000216024">
    <property type="component" value="Unassembled WGS sequence"/>
</dbReference>
<dbReference type="AlphaFoldDB" id="A0A267MLW0"/>
<dbReference type="PROSITE" id="PS00198">
    <property type="entry name" value="4FE4S_FER_1"/>
    <property type="match status" value="1"/>
</dbReference>
<dbReference type="OrthoDB" id="9778602at2"/>
<organism evidence="5 6">
    <name type="scientific">Anaeromicrobium sediminis</name>
    <dbReference type="NCBI Taxonomy" id="1478221"/>
    <lineage>
        <taxon>Bacteria</taxon>
        <taxon>Bacillati</taxon>
        <taxon>Bacillota</taxon>
        <taxon>Clostridia</taxon>
        <taxon>Peptostreptococcales</taxon>
        <taxon>Thermotaleaceae</taxon>
        <taxon>Anaeromicrobium</taxon>
    </lineage>
</organism>
<name>A0A267MLW0_9FIRM</name>
<evidence type="ECO:0000313" key="6">
    <source>
        <dbReference type="Proteomes" id="UP000216024"/>
    </source>
</evidence>
<accession>A0A267MLW0</accession>
<keyword evidence="3" id="KW-0411">Iron-sulfur</keyword>
<dbReference type="CDD" id="cd03110">
    <property type="entry name" value="SIMIBI_bact_arch"/>
    <property type="match status" value="1"/>
</dbReference>
<dbReference type="InterPro" id="IPR002586">
    <property type="entry name" value="CobQ/CobB/MinD/ParA_Nub-bd_dom"/>
</dbReference>
<dbReference type="PANTHER" id="PTHR43063:SF1">
    <property type="entry name" value="4FE-4S CLUSTER CONTAINING PARA FAMILY ATPASE PROTEIN"/>
    <property type="match status" value="1"/>
</dbReference>
<dbReference type="InterPro" id="IPR017900">
    <property type="entry name" value="4Fe4S_Fe_S_CS"/>
</dbReference>
<keyword evidence="2" id="KW-0408">Iron</keyword>
<sequence length="278" mass="30324">MKIAVLSGKGGTGKTTISTNLAKAMGWNYVDCDVEEPNGFIFLNPKVIKTEQVSIPVPEIDPSKCIGCQKCVNICQFNALAWANKDVLLFDKLCHGCGACSLVCGYGAISEVDREIGHIDVGNDEQITCMRGTLNIGEPMAVPIIRDLKKMIGNEKTIIDCSPGSTCSVVAAIEGVDYAVLVTEPTAFGLHDLKIAIELVRTMNIPFGIIINRGSHEKDLIEEHCEKEKINIIGKVMFDKDVAVLYSKGKLLVEHEKYKELFLHIGKKVEGEIACSLL</sequence>
<comment type="caution">
    <text evidence="5">The sequence shown here is derived from an EMBL/GenBank/DDBJ whole genome shotgun (WGS) entry which is preliminary data.</text>
</comment>
<dbReference type="InterPro" id="IPR017896">
    <property type="entry name" value="4Fe4S_Fe-S-bd"/>
</dbReference>
<dbReference type="RefSeq" id="WP_095131905.1">
    <property type="nucleotide sequence ID" value="NZ_NIBG01000003.1"/>
</dbReference>
<feature type="domain" description="4Fe-4S ferredoxin-type" evidence="4">
    <location>
        <begin position="56"/>
        <end position="85"/>
    </location>
</feature>
<dbReference type="GO" id="GO:0046872">
    <property type="term" value="F:metal ion binding"/>
    <property type="evidence" value="ECO:0007669"/>
    <property type="project" value="UniProtKB-KW"/>
</dbReference>
<evidence type="ECO:0000313" key="5">
    <source>
        <dbReference type="EMBL" id="PAB60417.1"/>
    </source>
</evidence>
<dbReference type="GO" id="GO:0051536">
    <property type="term" value="F:iron-sulfur cluster binding"/>
    <property type="evidence" value="ECO:0007669"/>
    <property type="project" value="UniProtKB-KW"/>
</dbReference>
<dbReference type="Pfam" id="PF01656">
    <property type="entry name" value="CbiA"/>
    <property type="match status" value="1"/>
</dbReference>
<evidence type="ECO:0000256" key="1">
    <source>
        <dbReference type="ARBA" id="ARBA00022723"/>
    </source>
</evidence>
<dbReference type="EMBL" id="NIBG01000003">
    <property type="protein sequence ID" value="PAB60417.1"/>
    <property type="molecule type" value="Genomic_DNA"/>
</dbReference>
<feature type="domain" description="4Fe-4S ferredoxin-type" evidence="4">
    <location>
        <begin position="86"/>
        <end position="114"/>
    </location>
</feature>